<feature type="transmembrane region" description="Helical" evidence="7">
    <location>
        <begin position="232"/>
        <end position="252"/>
    </location>
</feature>
<accession>A0ABQ6P3T7</accession>
<feature type="transmembrane region" description="Helical" evidence="7">
    <location>
        <begin position="355"/>
        <end position="374"/>
    </location>
</feature>
<evidence type="ECO:0000256" key="5">
    <source>
        <dbReference type="ARBA" id="ARBA00023136"/>
    </source>
</evidence>
<dbReference type="Proteomes" id="UP001187221">
    <property type="component" value="Unassembled WGS sequence"/>
</dbReference>
<evidence type="ECO:0000256" key="6">
    <source>
        <dbReference type="SAM" id="MobiDB-lite"/>
    </source>
</evidence>
<evidence type="ECO:0000256" key="2">
    <source>
        <dbReference type="ARBA" id="ARBA00008974"/>
    </source>
</evidence>
<dbReference type="InterPro" id="IPR001248">
    <property type="entry name" value="Pur-cyt_permease"/>
</dbReference>
<feature type="compositionally biased region" description="Polar residues" evidence="6">
    <location>
        <begin position="1"/>
        <end position="18"/>
    </location>
</feature>
<dbReference type="InterPro" id="IPR045225">
    <property type="entry name" value="Uracil/uridine/allantoin_perm"/>
</dbReference>
<protein>
    <submittedName>
        <fullName evidence="8">NCS1 family nucleobase:cation symporter-1</fullName>
    </submittedName>
</protein>
<feature type="transmembrane region" description="Helical" evidence="7">
    <location>
        <begin position="154"/>
        <end position="176"/>
    </location>
</feature>
<proteinExistence type="inferred from homology"/>
<feature type="transmembrane region" description="Helical" evidence="7">
    <location>
        <begin position="273"/>
        <end position="300"/>
    </location>
</feature>
<feature type="transmembrane region" description="Helical" evidence="7">
    <location>
        <begin position="34"/>
        <end position="53"/>
    </location>
</feature>
<dbReference type="EMBL" id="BTFW01000001">
    <property type="protein sequence ID" value="GMM59224.1"/>
    <property type="molecule type" value="Genomic_DNA"/>
</dbReference>
<organism evidence="8 9">
    <name type="scientific">Novosphingobium pituita</name>
    <dbReference type="NCBI Taxonomy" id="3056842"/>
    <lineage>
        <taxon>Bacteria</taxon>
        <taxon>Pseudomonadati</taxon>
        <taxon>Pseudomonadota</taxon>
        <taxon>Alphaproteobacteria</taxon>
        <taxon>Sphingomonadales</taxon>
        <taxon>Sphingomonadaceae</taxon>
        <taxon>Novosphingobium</taxon>
    </lineage>
</organism>
<dbReference type="Gene3D" id="1.10.4160.10">
    <property type="entry name" value="Hydantoin permease"/>
    <property type="match status" value="1"/>
</dbReference>
<dbReference type="PANTHER" id="PTHR30618">
    <property type="entry name" value="NCS1 FAMILY PURINE/PYRIMIDINE TRANSPORTER"/>
    <property type="match status" value="1"/>
</dbReference>
<keyword evidence="5 7" id="KW-0472">Membrane</keyword>
<keyword evidence="4 7" id="KW-1133">Transmembrane helix</keyword>
<comment type="caution">
    <text evidence="8">The sequence shown here is derived from an EMBL/GenBank/DDBJ whole genome shotgun (WGS) entry which is preliminary data.</text>
</comment>
<comment type="similarity">
    <text evidence="2">Belongs to the purine-cytosine permease (2.A.39) family.</text>
</comment>
<feature type="region of interest" description="Disordered" evidence="6">
    <location>
        <begin position="1"/>
        <end position="23"/>
    </location>
</feature>
<dbReference type="PANTHER" id="PTHR30618:SF0">
    <property type="entry name" value="PURINE-URACIL PERMEASE NCS1"/>
    <property type="match status" value="1"/>
</dbReference>
<keyword evidence="9" id="KW-1185">Reference proteome</keyword>
<feature type="transmembrane region" description="Helical" evidence="7">
    <location>
        <begin position="65"/>
        <end position="85"/>
    </location>
</feature>
<gene>
    <name evidence="8" type="ORF">NUTIK01_00010</name>
</gene>
<feature type="transmembrane region" description="Helical" evidence="7">
    <location>
        <begin position="466"/>
        <end position="485"/>
    </location>
</feature>
<feature type="transmembrane region" description="Helical" evidence="7">
    <location>
        <begin position="197"/>
        <end position="220"/>
    </location>
</feature>
<feature type="transmembrane region" description="Helical" evidence="7">
    <location>
        <begin position="380"/>
        <end position="405"/>
    </location>
</feature>
<name>A0ABQ6P3T7_9SPHN</name>
<reference evidence="8 9" key="1">
    <citation type="submission" date="2023-06" db="EMBL/GenBank/DDBJ databases">
        <title>Draft genome sequence of Novosphingobium sp. strain IK01.</title>
        <authorList>
            <person name="Hatamoto M."/>
            <person name="Ikarashi T."/>
            <person name="Yamaguchi T."/>
        </authorList>
    </citation>
    <scope>NUCLEOTIDE SEQUENCE [LARGE SCALE GENOMIC DNA]</scope>
    <source>
        <strain evidence="8 9">IK01</strain>
    </source>
</reference>
<evidence type="ECO:0000313" key="9">
    <source>
        <dbReference type="Proteomes" id="UP001187221"/>
    </source>
</evidence>
<evidence type="ECO:0000256" key="4">
    <source>
        <dbReference type="ARBA" id="ARBA00022989"/>
    </source>
</evidence>
<evidence type="ECO:0000313" key="8">
    <source>
        <dbReference type="EMBL" id="GMM59224.1"/>
    </source>
</evidence>
<dbReference type="CDD" id="cd11485">
    <property type="entry name" value="SLC-NCS1sbd_YbbW-like"/>
    <property type="match status" value="1"/>
</dbReference>
<sequence>MTQPDRTGRMSDTSSALSNDDLIPSPPGERDWVWGHYTFLWLGMVICIPAYLLAGGLMDQGLSPLAAIAAILLGNLIVLIPMALIGHAGARYGIPFAVLARASFGTSGAKIAAFARAIVACGWYGIQTWVGGNTLLVLGRRIGLGDLKGPPLPVAGISAFELLAFLLFWALQLVVVTKGMRAVRRFETWTAPAKVALLLALFVWAIDRLGGIGATVSRIIMAGGSAAGGQSFWALFVPGVTAMVGFWATLSLNIPDFTRFARSPRDQMVGQALGLPVPMALLGLVSIVTGFATTTVYGLAIHDPLVLADRMTGWPVLVGLLIISIDTVSCNIAANLVGPAYDFSAIWPRHVSYRGGAMITAVIGVVIMPWKLVATSSGYIFTWLIGYSALLGPIGSIILIDYWVVRRGRIDTHALYDEHGEYTYRGGLNPAALAALLIGIAPSLPGFLAAVAPAMAPAIPAPLTALYPYAWFVGFAVSGTVYALLSTRALPAQQPELCSR</sequence>
<evidence type="ECO:0000256" key="7">
    <source>
        <dbReference type="SAM" id="Phobius"/>
    </source>
</evidence>
<evidence type="ECO:0000256" key="1">
    <source>
        <dbReference type="ARBA" id="ARBA00004141"/>
    </source>
</evidence>
<dbReference type="Pfam" id="PF02133">
    <property type="entry name" value="Transp_cyt_pur"/>
    <property type="match status" value="1"/>
</dbReference>
<evidence type="ECO:0000256" key="3">
    <source>
        <dbReference type="ARBA" id="ARBA00022692"/>
    </source>
</evidence>
<comment type="subcellular location">
    <subcellularLocation>
        <location evidence="1">Membrane</location>
        <topology evidence="1">Multi-pass membrane protein</topology>
    </subcellularLocation>
</comment>
<feature type="transmembrane region" description="Helical" evidence="7">
    <location>
        <begin position="431"/>
        <end position="454"/>
    </location>
</feature>
<keyword evidence="3 7" id="KW-0812">Transmembrane</keyword>
<feature type="transmembrane region" description="Helical" evidence="7">
    <location>
        <begin position="312"/>
        <end position="334"/>
    </location>
</feature>